<keyword evidence="1" id="KW-0175">Coiled coil</keyword>
<evidence type="ECO:0000256" key="2">
    <source>
        <dbReference type="SAM" id="MobiDB-lite"/>
    </source>
</evidence>
<dbReference type="GeneID" id="71985469"/>
<keyword evidence="4" id="KW-1185">Reference proteome</keyword>
<reference evidence="3" key="1">
    <citation type="submission" date="2021-12" db="EMBL/GenBank/DDBJ databases">
        <authorList>
            <person name="Zaccaron A."/>
            <person name="Stergiopoulos I."/>
        </authorList>
    </citation>
    <scope>NUCLEOTIDE SEQUENCE</scope>
    <source>
        <strain evidence="3">Race5_Kim</strain>
    </source>
</reference>
<evidence type="ECO:0000313" key="3">
    <source>
        <dbReference type="EMBL" id="UJO17828.1"/>
    </source>
</evidence>
<dbReference type="RefSeq" id="XP_047762194.1">
    <property type="nucleotide sequence ID" value="XM_047904739.1"/>
</dbReference>
<name>A0A9Q8LJK6_PASFU</name>
<dbReference type="Proteomes" id="UP000756132">
    <property type="component" value="Chromosome 5"/>
</dbReference>
<protein>
    <submittedName>
        <fullName evidence="3">Uncharacterized protein</fullName>
    </submittedName>
</protein>
<feature type="region of interest" description="Disordered" evidence="2">
    <location>
        <begin position="14"/>
        <end position="33"/>
    </location>
</feature>
<reference evidence="3" key="2">
    <citation type="journal article" date="2022" name="Microb. Genom.">
        <title>A chromosome-scale genome assembly of the tomato pathogen Cladosporium fulvum reveals a compartmentalized genome architecture and the presence of a dispensable chromosome.</title>
        <authorList>
            <person name="Zaccaron A.Z."/>
            <person name="Chen L.H."/>
            <person name="Samaras A."/>
            <person name="Stergiopoulos I."/>
        </authorList>
    </citation>
    <scope>NUCLEOTIDE SEQUENCE</scope>
    <source>
        <strain evidence="3">Race5_Kim</strain>
    </source>
</reference>
<proteinExistence type="predicted"/>
<feature type="coiled-coil region" evidence="1">
    <location>
        <begin position="270"/>
        <end position="297"/>
    </location>
</feature>
<feature type="coiled-coil region" evidence="1">
    <location>
        <begin position="358"/>
        <end position="427"/>
    </location>
</feature>
<dbReference type="AlphaFoldDB" id="A0A9Q8LJK6"/>
<gene>
    <name evidence="3" type="ORF">CLAFUR5_05591</name>
</gene>
<feature type="region of interest" description="Disordered" evidence="2">
    <location>
        <begin position="129"/>
        <end position="152"/>
    </location>
</feature>
<dbReference type="EMBL" id="CP090167">
    <property type="protein sequence ID" value="UJO17828.1"/>
    <property type="molecule type" value="Genomic_DNA"/>
</dbReference>
<evidence type="ECO:0000313" key="4">
    <source>
        <dbReference type="Proteomes" id="UP000756132"/>
    </source>
</evidence>
<accession>A0A9Q8LJK6</accession>
<dbReference type="KEGG" id="ffu:CLAFUR5_05591"/>
<organism evidence="3 4">
    <name type="scientific">Passalora fulva</name>
    <name type="common">Tomato leaf mold</name>
    <name type="synonym">Cladosporium fulvum</name>
    <dbReference type="NCBI Taxonomy" id="5499"/>
    <lineage>
        <taxon>Eukaryota</taxon>
        <taxon>Fungi</taxon>
        <taxon>Dikarya</taxon>
        <taxon>Ascomycota</taxon>
        <taxon>Pezizomycotina</taxon>
        <taxon>Dothideomycetes</taxon>
        <taxon>Dothideomycetidae</taxon>
        <taxon>Mycosphaerellales</taxon>
        <taxon>Mycosphaerellaceae</taxon>
        <taxon>Fulvia</taxon>
    </lineage>
</organism>
<dbReference type="OMA" id="ITIQCHP"/>
<dbReference type="OrthoDB" id="10499322at2759"/>
<evidence type="ECO:0000256" key="1">
    <source>
        <dbReference type="SAM" id="Coils"/>
    </source>
</evidence>
<sequence>MHFAKLRSLFHRKATIAQSPQTTQDGEDDSQQHGNAVVVGEHTERPLQPLPSPGSSFFEDEDTNLTDKTLTCRHPSYRPLFWPNADRAPSMMHFYVPSRSRSPSSSASASSTTAQELFRDFSGTFPCNESLSSSDLRPGAVSRISNNNLRQRDSKLHDSITIQCHPAILDNPPPFQRYSSPPKIEGAGPPDLAKTCARKNTNLRRQASILEIQNDLFATRLEQTIQDLENMTCTRDVTRRMLVRCNELRLQAEKGRVMWREKYNNIYSGVESLLRANNAMEQQIRNLEEAHSHCTQRELGLQERIDTLLTSRWRGSTYLKRRLMETSDRNNILANNHDKKVAQLEKVQQCNIGLQRRIDVADDKVARLQKLLQKAKEEREEDTEALQLAEKEVYQLSENLRSAQTCLKDKSAALEQIVQEKERLQSLLRLTGS</sequence>